<protein>
    <submittedName>
        <fullName evidence="3">Uncharacterized protein</fullName>
    </submittedName>
</protein>
<comment type="caution">
    <text evidence="3">The sequence shown here is derived from an EMBL/GenBank/DDBJ whole genome shotgun (WGS) entry which is preliminary data.</text>
</comment>
<evidence type="ECO:0000313" key="4">
    <source>
        <dbReference type="Proteomes" id="UP000095008"/>
    </source>
</evidence>
<sequence>MIIILAAGFAWHTWESQWVPQAMIPCYGTYTHDAQKEALDWQMSHPFMSGVYSGASLGLWPAGYAIPRGCSYVNEGAGIPPWTYTPFAHLAYPAFRAWATLFTALFVWVYAGLLAWAFRPVLSGLRDGWRNRKSSHLLPSKPLPMQHNPDSAVAGNTGSHNPDSST</sequence>
<keyword evidence="2" id="KW-1133">Transmembrane helix</keyword>
<keyword evidence="4" id="KW-1185">Reference proteome</keyword>
<organism evidence="3 4">
    <name type="scientific">Acidithiobacillus thiooxidans</name>
    <name type="common">Thiobacillus thiooxidans</name>
    <dbReference type="NCBI Taxonomy" id="930"/>
    <lineage>
        <taxon>Bacteria</taxon>
        <taxon>Pseudomonadati</taxon>
        <taxon>Pseudomonadota</taxon>
        <taxon>Acidithiobacillia</taxon>
        <taxon>Acidithiobacillales</taxon>
        <taxon>Acidithiobacillaceae</taxon>
        <taxon>Acidithiobacillus</taxon>
    </lineage>
</organism>
<feature type="transmembrane region" description="Helical" evidence="2">
    <location>
        <begin position="97"/>
        <end position="118"/>
    </location>
</feature>
<evidence type="ECO:0000313" key="3">
    <source>
        <dbReference type="EMBL" id="OCX68816.1"/>
    </source>
</evidence>
<evidence type="ECO:0000256" key="1">
    <source>
        <dbReference type="SAM" id="MobiDB-lite"/>
    </source>
</evidence>
<dbReference type="RefSeq" id="WP_065974540.1">
    <property type="nucleotide sequence ID" value="NZ_LWRY01000247.1"/>
</dbReference>
<feature type="region of interest" description="Disordered" evidence="1">
    <location>
        <begin position="137"/>
        <end position="166"/>
    </location>
</feature>
<evidence type="ECO:0000256" key="2">
    <source>
        <dbReference type="SAM" id="Phobius"/>
    </source>
</evidence>
<keyword evidence="2" id="KW-0812">Transmembrane</keyword>
<reference evidence="3" key="1">
    <citation type="journal article" date="2016" name="Int. J. Mol. Sci.">
        <title>Comparative genomics of the extreme acidophile Acidithiobacillus thiooxidans reveals intraspecific divergence and niche adaptation.</title>
        <authorList>
            <person name="Zhang X."/>
            <person name="Feng X."/>
            <person name="Tao J."/>
            <person name="Ma L."/>
            <person name="Xiao Y."/>
            <person name="Liang Y."/>
            <person name="Liu X."/>
            <person name="Yin H."/>
        </authorList>
    </citation>
    <scope>NUCLEOTIDE SEQUENCE [LARGE SCALE GENOMIC DNA]</scope>
    <source>
        <strain evidence="3">DXS-W</strain>
    </source>
</reference>
<dbReference type="Proteomes" id="UP000095008">
    <property type="component" value="Unassembled WGS sequence"/>
</dbReference>
<feature type="compositionally biased region" description="Polar residues" evidence="1">
    <location>
        <begin position="154"/>
        <end position="166"/>
    </location>
</feature>
<proteinExistence type="predicted"/>
<accession>A0A1C2HYI5</accession>
<gene>
    <name evidence="3" type="ORF">A6M23_16995</name>
</gene>
<name>A0A1C2HYI5_ACITH</name>
<dbReference type="EMBL" id="LWRY01000247">
    <property type="protein sequence ID" value="OCX68816.1"/>
    <property type="molecule type" value="Genomic_DNA"/>
</dbReference>
<dbReference type="AlphaFoldDB" id="A0A1C2HYI5"/>
<keyword evidence="2" id="KW-0472">Membrane</keyword>